<keyword evidence="4" id="KW-1185">Reference proteome</keyword>
<evidence type="ECO:0000259" key="2">
    <source>
        <dbReference type="SMART" id="SM00900"/>
    </source>
</evidence>
<comment type="caution">
    <text evidence="3">The sequence shown here is derived from an EMBL/GenBank/DDBJ whole genome shotgun (WGS) entry which is preliminary data.</text>
</comment>
<sequence length="180" mass="19588">MKAIRFIGAMLILAVLTPPRPCGAGVLMTRSEALALAFPNAERVETRTLYLSAAQQAKVARLAGSDTGLLATFYVGHRGEEITGYAVIEATTVRTRPATVLILIDPQGRVRRVEILAFFEPEEYRPAARWLEQFDDHGLSPDLRIGGDIQGITGATLSAQAVTRLVRKTLALWSILTEGD</sequence>
<dbReference type="GO" id="GO:0016020">
    <property type="term" value="C:membrane"/>
    <property type="evidence" value="ECO:0007669"/>
    <property type="project" value="InterPro"/>
</dbReference>
<dbReference type="RefSeq" id="WP_148894973.1">
    <property type="nucleotide sequence ID" value="NZ_VNIB01000002.1"/>
</dbReference>
<keyword evidence="1" id="KW-0732">Signal</keyword>
<dbReference type="OrthoDB" id="5402013at2"/>
<evidence type="ECO:0000313" key="4">
    <source>
        <dbReference type="Proteomes" id="UP000324159"/>
    </source>
</evidence>
<proteinExistence type="predicted"/>
<accession>A0A5D3WME9</accession>
<dbReference type="EMBL" id="VNIB01000002">
    <property type="protein sequence ID" value="TYO99669.1"/>
    <property type="molecule type" value="Genomic_DNA"/>
</dbReference>
<evidence type="ECO:0000256" key="1">
    <source>
        <dbReference type="SAM" id="SignalP"/>
    </source>
</evidence>
<name>A0A5D3WME9_9BACT</name>
<reference evidence="3 4" key="1">
    <citation type="submission" date="2019-07" db="EMBL/GenBank/DDBJ databases">
        <title>Genomic Encyclopedia of Type Strains, Phase IV (KMG-IV): sequencing the most valuable type-strain genomes for metagenomic binning, comparative biology and taxonomic classification.</title>
        <authorList>
            <person name="Goeker M."/>
        </authorList>
    </citation>
    <scope>NUCLEOTIDE SEQUENCE [LARGE SCALE GENOMIC DNA]</scope>
    <source>
        <strain evidence="3 4">SS015</strain>
    </source>
</reference>
<gene>
    <name evidence="3" type="ORF">EDC39_102194</name>
</gene>
<feature type="domain" description="FMN-binding" evidence="2">
    <location>
        <begin position="76"/>
        <end position="173"/>
    </location>
</feature>
<feature type="chain" id="PRO_5022874347" evidence="1">
    <location>
        <begin position="25"/>
        <end position="180"/>
    </location>
</feature>
<dbReference type="InterPro" id="IPR007329">
    <property type="entry name" value="FMN-bd"/>
</dbReference>
<dbReference type="AlphaFoldDB" id="A0A5D3WME9"/>
<protein>
    <submittedName>
        <fullName evidence="3">FMN-binding protein</fullName>
    </submittedName>
</protein>
<feature type="signal peptide" evidence="1">
    <location>
        <begin position="1"/>
        <end position="24"/>
    </location>
</feature>
<evidence type="ECO:0000313" key="3">
    <source>
        <dbReference type="EMBL" id="TYO99669.1"/>
    </source>
</evidence>
<dbReference type="Pfam" id="PF04205">
    <property type="entry name" value="FMN_bind"/>
    <property type="match status" value="1"/>
</dbReference>
<organism evidence="3 4">
    <name type="scientific">Geothermobacter ehrlichii</name>
    <dbReference type="NCBI Taxonomy" id="213224"/>
    <lineage>
        <taxon>Bacteria</taxon>
        <taxon>Pseudomonadati</taxon>
        <taxon>Thermodesulfobacteriota</taxon>
        <taxon>Desulfuromonadia</taxon>
        <taxon>Desulfuromonadales</taxon>
        <taxon>Geothermobacteraceae</taxon>
        <taxon>Geothermobacter</taxon>
    </lineage>
</organism>
<dbReference type="SMART" id="SM00900">
    <property type="entry name" value="FMN_bind"/>
    <property type="match status" value="1"/>
</dbReference>
<dbReference type="Proteomes" id="UP000324159">
    <property type="component" value="Unassembled WGS sequence"/>
</dbReference>
<dbReference type="GO" id="GO:0010181">
    <property type="term" value="F:FMN binding"/>
    <property type="evidence" value="ECO:0007669"/>
    <property type="project" value="InterPro"/>
</dbReference>